<evidence type="ECO:0000313" key="1">
    <source>
        <dbReference type="EMBL" id="KAH7840508.1"/>
    </source>
</evidence>
<keyword evidence="2" id="KW-1185">Reference proteome</keyword>
<reference evidence="1 2" key="1">
    <citation type="journal article" date="2021" name="Hortic Res">
        <title>High-quality reference genome and annotation aids understanding of berry development for evergreen blueberry (Vaccinium darrowii).</title>
        <authorList>
            <person name="Yu J."/>
            <person name="Hulse-Kemp A.M."/>
            <person name="Babiker E."/>
            <person name="Staton M."/>
        </authorList>
    </citation>
    <scope>NUCLEOTIDE SEQUENCE [LARGE SCALE GENOMIC DNA]</scope>
    <source>
        <strain evidence="2">cv. NJ 8807/NJ 8810</strain>
        <tissue evidence="1">Young leaf</tissue>
    </source>
</reference>
<name>A0ACB7XJ03_9ERIC</name>
<accession>A0ACB7XJ03</accession>
<gene>
    <name evidence="1" type="ORF">Vadar_017855</name>
</gene>
<dbReference type="EMBL" id="CM037160">
    <property type="protein sequence ID" value="KAH7840508.1"/>
    <property type="molecule type" value="Genomic_DNA"/>
</dbReference>
<comment type="caution">
    <text evidence="1">The sequence shown here is derived from an EMBL/GenBank/DDBJ whole genome shotgun (WGS) entry which is preliminary data.</text>
</comment>
<organism evidence="1 2">
    <name type="scientific">Vaccinium darrowii</name>
    <dbReference type="NCBI Taxonomy" id="229202"/>
    <lineage>
        <taxon>Eukaryota</taxon>
        <taxon>Viridiplantae</taxon>
        <taxon>Streptophyta</taxon>
        <taxon>Embryophyta</taxon>
        <taxon>Tracheophyta</taxon>
        <taxon>Spermatophyta</taxon>
        <taxon>Magnoliopsida</taxon>
        <taxon>eudicotyledons</taxon>
        <taxon>Gunneridae</taxon>
        <taxon>Pentapetalae</taxon>
        <taxon>asterids</taxon>
        <taxon>Ericales</taxon>
        <taxon>Ericaceae</taxon>
        <taxon>Vaccinioideae</taxon>
        <taxon>Vaccinieae</taxon>
        <taxon>Vaccinium</taxon>
    </lineage>
</organism>
<evidence type="ECO:0000313" key="2">
    <source>
        <dbReference type="Proteomes" id="UP000828048"/>
    </source>
</evidence>
<proteinExistence type="predicted"/>
<protein>
    <submittedName>
        <fullName evidence="1">Uncharacterized protein</fullName>
    </submittedName>
</protein>
<sequence>MSPTIQDVCFHTVLRAHGEEANCFITQALPLYTYSDKTYLHYTNFLPLYKKGGKVSDTEHLSFLIYWLNRFIFCVSSGLESSVSDTTLDKAIEKKTKVAHDRSRTTLTIPVSTISTRTRSKSFEDKKSSPEDLAFTPESIDKPFATLPRQRRRLKKYKPFVDSSPSREATDFASDQTLEWTPSEQKVKAKESMGTEKGASGSPVSRSEETVKDEAKGQGLPQTEIQTSLSPVDLHDKAIEIIEGEALDKLLETFRDIVSTTSGTSASGVGSSIQPSISSDDASNAKESLKTALKKNLRSTLHHGRASKLKEIMKTLIEAKALAPTQDTTLVSFYKEFPSLLDAFDNASLTNTLNQKTEDWKDLKVRIEGVRVRDAAKKRVETSN</sequence>
<dbReference type="Proteomes" id="UP000828048">
    <property type="component" value="Chromosome 10"/>
</dbReference>